<organism evidence="2 3">
    <name type="scientific">Pseudomassariella vexata</name>
    <dbReference type="NCBI Taxonomy" id="1141098"/>
    <lineage>
        <taxon>Eukaryota</taxon>
        <taxon>Fungi</taxon>
        <taxon>Dikarya</taxon>
        <taxon>Ascomycota</taxon>
        <taxon>Pezizomycotina</taxon>
        <taxon>Sordariomycetes</taxon>
        <taxon>Xylariomycetidae</taxon>
        <taxon>Amphisphaeriales</taxon>
        <taxon>Pseudomassariaceae</taxon>
        <taxon>Pseudomassariella</taxon>
    </lineage>
</organism>
<proteinExistence type="predicted"/>
<dbReference type="RefSeq" id="XP_040712137.1">
    <property type="nucleotide sequence ID" value="XM_040860967.1"/>
</dbReference>
<keyword evidence="3" id="KW-1185">Reference proteome</keyword>
<sequence>MDGGRPAGGYQTSVFRAQPSENHERKIQRRNRPPVSCSLCRTRKPLTHLDLPPRHIYCVSSAPDNWNELVMGLVLQCKEEIYIRCHIPGRHVALILFLVAQIGLGHKLLTSASGKMR</sequence>
<protein>
    <submittedName>
        <fullName evidence="2">Uncharacterized protein</fullName>
    </submittedName>
</protein>
<evidence type="ECO:0000256" key="1">
    <source>
        <dbReference type="SAM" id="MobiDB-lite"/>
    </source>
</evidence>
<reference evidence="2 3" key="1">
    <citation type="submission" date="2016-07" db="EMBL/GenBank/DDBJ databases">
        <title>Pervasive Adenine N6-methylation of Active Genes in Fungi.</title>
        <authorList>
            <consortium name="DOE Joint Genome Institute"/>
            <person name="Mondo S.J."/>
            <person name="Dannebaum R.O."/>
            <person name="Kuo R.C."/>
            <person name="Labutti K."/>
            <person name="Haridas S."/>
            <person name="Kuo A."/>
            <person name="Salamov A."/>
            <person name="Ahrendt S.R."/>
            <person name="Lipzen A."/>
            <person name="Sullivan W."/>
            <person name="Andreopoulos W.B."/>
            <person name="Clum A."/>
            <person name="Lindquist E."/>
            <person name="Daum C."/>
            <person name="Ramamoorthy G.K."/>
            <person name="Gryganskyi A."/>
            <person name="Culley D."/>
            <person name="Magnuson J.K."/>
            <person name="James T.Y."/>
            <person name="O'Malley M.A."/>
            <person name="Stajich J.E."/>
            <person name="Spatafora J.W."/>
            <person name="Visel A."/>
            <person name="Grigoriev I.V."/>
        </authorList>
    </citation>
    <scope>NUCLEOTIDE SEQUENCE [LARGE SCALE GENOMIC DNA]</scope>
    <source>
        <strain evidence="2 3">CBS 129021</strain>
    </source>
</reference>
<gene>
    <name evidence="2" type="ORF">BCR38DRAFT_444899</name>
</gene>
<comment type="caution">
    <text evidence="2">The sequence shown here is derived from an EMBL/GenBank/DDBJ whole genome shotgun (WGS) entry which is preliminary data.</text>
</comment>
<accession>A0A1Y2DJY7</accession>
<dbReference type="GeneID" id="63777179"/>
<dbReference type="STRING" id="1141098.A0A1Y2DJY7"/>
<evidence type="ECO:0000313" key="2">
    <source>
        <dbReference type="EMBL" id="ORY59563.1"/>
    </source>
</evidence>
<dbReference type="OrthoDB" id="5431381at2759"/>
<dbReference type="Proteomes" id="UP000193689">
    <property type="component" value="Unassembled WGS sequence"/>
</dbReference>
<evidence type="ECO:0000313" key="3">
    <source>
        <dbReference type="Proteomes" id="UP000193689"/>
    </source>
</evidence>
<dbReference type="AlphaFoldDB" id="A0A1Y2DJY7"/>
<dbReference type="EMBL" id="MCFJ01000013">
    <property type="protein sequence ID" value="ORY59563.1"/>
    <property type="molecule type" value="Genomic_DNA"/>
</dbReference>
<name>A0A1Y2DJY7_9PEZI</name>
<dbReference type="InParanoid" id="A0A1Y2DJY7"/>
<feature type="region of interest" description="Disordered" evidence="1">
    <location>
        <begin position="1"/>
        <end position="30"/>
    </location>
</feature>